<dbReference type="Proteomes" id="UP001209318">
    <property type="component" value="Unassembled WGS sequence"/>
</dbReference>
<organism evidence="4 5">
    <name type="scientific">Perspicuibacillus lycopersici</name>
    <dbReference type="NCBI Taxonomy" id="1325689"/>
    <lineage>
        <taxon>Bacteria</taxon>
        <taxon>Bacillati</taxon>
        <taxon>Bacillota</taxon>
        <taxon>Bacilli</taxon>
        <taxon>Bacillales</taxon>
        <taxon>Bacillaceae</taxon>
        <taxon>Perspicuibacillus</taxon>
    </lineage>
</organism>
<dbReference type="Gene3D" id="3.40.50.2300">
    <property type="match status" value="1"/>
</dbReference>
<gene>
    <name evidence="4" type="ORF">OEV98_06390</name>
</gene>
<comment type="caution">
    <text evidence="4">The sequence shown here is derived from an EMBL/GenBank/DDBJ whole genome shotgun (WGS) entry which is preliminary data.</text>
</comment>
<proteinExistence type="predicted"/>
<sequence>MKKILLADDSHFMRSWLKRILNENNKNLIFFEAENGCSAVQMYKQHAPNVVLLDITMPVINGLEALTEIIRFDQKAKIVMCSSLGQEALILDSIKMGAKDFVIKPNFHNLVSIVNKYL</sequence>
<accession>A0AAE3LQ81</accession>
<dbReference type="InterPro" id="IPR050595">
    <property type="entry name" value="Bact_response_regulator"/>
</dbReference>
<dbReference type="AlphaFoldDB" id="A0AAE3LQ81"/>
<dbReference type="InterPro" id="IPR011006">
    <property type="entry name" value="CheY-like_superfamily"/>
</dbReference>
<dbReference type="PROSITE" id="PS50110">
    <property type="entry name" value="RESPONSE_REGULATORY"/>
    <property type="match status" value="1"/>
</dbReference>
<feature type="domain" description="Response regulatory" evidence="3">
    <location>
        <begin position="3"/>
        <end position="118"/>
    </location>
</feature>
<dbReference type="InterPro" id="IPR001789">
    <property type="entry name" value="Sig_transdc_resp-reg_receiver"/>
</dbReference>
<dbReference type="GO" id="GO:0000160">
    <property type="term" value="P:phosphorelay signal transduction system"/>
    <property type="evidence" value="ECO:0007669"/>
    <property type="project" value="InterPro"/>
</dbReference>
<dbReference type="RefSeq" id="WP_263072391.1">
    <property type="nucleotide sequence ID" value="NZ_JAOUSF010000002.1"/>
</dbReference>
<reference evidence="4" key="1">
    <citation type="submission" date="2022-10" db="EMBL/GenBank/DDBJ databases">
        <title>Description of Fervidibacillus gen. nov. in the family Fervidibacillaceae fam. nov. with two species, Fervidibacillus albus sp. nov., and Fervidibacillus halotolerans sp. nov., isolated from tidal flat sediments.</title>
        <authorList>
            <person name="Kwon K.K."/>
            <person name="Yang S.-H."/>
        </authorList>
    </citation>
    <scope>NUCLEOTIDE SEQUENCE</scope>
    <source>
        <strain evidence="4">JCM 19140</strain>
    </source>
</reference>
<evidence type="ECO:0000256" key="2">
    <source>
        <dbReference type="PROSITE-ProRule" id="PRU00169"/>
    </source>
</evidence>
<evidence type="ECO:0000313" key="4">
    <source>
        <dbReference type="EMBL" id="MCU9613179.1"/>
    </source>
</evidence>
<dbReference type="SMART" id="SM00448">
    <property type="entry name" value="REC"/>
    <property type="match status" value="1"/>
</dbReference>
<evidence type="ECO:0000259" key="3">
    <source>
        <dbReference type="PROSITE" id="PS50110"/>
    </source>
</evidence>
<dbReference type="EMBL" id="JAOUSF010000002">
    <property type="protein sequence ID" value="MCU9613179.1"/>
    <property type="molecule type" value="Genomic_DNA"/>
</dbReference>
<evidence type="ECO:0000313" key="5">
    <source>
        <dbReference type="Proteomes" id="UP001209318"/>
    </source>
</evidence>
<protein>
    <submittedName>
        <fullName evidence="4">Response regulator</fullName>
    </submittedName>
</protein>
<feature type="modified residue" description="4-aspartylphosphate" evidence="2">
    <location>
        <position position="54"/>
    </location>
</feature>
<dbReference type="PANTHER" id="PTHR44591:SF3">
    <property type="entry name" value="RESPONSE REGULATORY DOMAIN-CONTAINING PROTEIN"/>
    <property type="match status" value="1"/>
</dbReference>
<evidence type="ECO:0000256" key="1">
    <source>
        <dbReference type="ARBA" id="ARBA00022553"/>
    </source>
</evidence>
<dbReference type="Pfam" id="PF00072">
    <property type="entry name" value="Response_reg"/>
    <property type="match status" value="1"/>
</dbReference>
<dbReference type="PANTHER" id="PTHR44591">
    <property type="entry name" value="STRESS RESPONSE REGULATOR PROTEIN 1"/>
    <property type="match status" value="1"/>
</dbReference>
<keyword evidence="5" id="KW-1185">Reference proteome</keyword>
<dbReference type="SUPFAM" id="SSF52172">
    <property type="entry name" value="CheY-like"/>
    <property type="match status" value="1"/>
</dbReference>
<keyword evidence="1 2" id="KW-0597">Phosphoprotein</keyword>
<name>A0AAE3LQ81_9BACI</name>